<accession>A0A2V5KFG0</accession>
<organism evidence="4 5">
    <name type="scientific">Paenibacillus flagellatus</name>
    <dbReference type="NCBI Taxonomy" id="2211139"/>
    <lineage>
        <taxon>Bacteria</taxon>
        <taxon>Bacillati</taxon>
        <taxon>Bacillota</taxon>
        <taxon>Bacilli</taxon>
        <taxon>Bacillales</taxon>
        <taxon>Paenibacillaceae</taxon>
        <taxon>Paenibacillus</taxon>
    </lineage>
</organism>
<dbReference type="InterPro" id="IPR009078">
    <property type="entry name" value="Ferritin-like_SF"/>
</dbReference>
<dbReference type="InterPro" id="IPR002177">
    <property type="entry name" value="DPS_DNA-bd"/>
</dbReference>
<dbReference type="RefSeq" id="WP_110838223.1">
    <property type="nucleotide sequence ID" value="NZ_QJVJ01000001.1"/>
</dbReference>
<dbReference type="AlphaFoldDB" id="A0A2V5KFG0"/>
<gene>
    <name evidence="4" type="ORF">DLM86_01715</name>
</gene>
<reference evidence="4 5" key="1">
    <citation type="submission" date="2018-05" db="EMBL/GenBank/DDBJ databases">
        <title>Paenibacillus flagellatus sp. nov., isolated from selenium mineral soil.</title>
        <authorList>
            <person name="Dai X."/>
        </authorList>
    </citation>
    <scope>NUCLEOTIDE SEQUENCE [LARGE SCALE GENOMIC DNA]</scope>
    <source>
        <strain evidence="4 5">DXL2</strain>
    </source>
</reference>
<dbReference type="PANTHER" id="PTHR42932">
    <property type="entry name" value="GENERAL STRESS PROTEIN 20U"/>
    <property type="match status" value="1"/>
</dbReference>
<feature type="domain" description="Ferritin/DPS" evidence="3">
    <location>
        <begin position="17"/>
        <end position="155"/>
    </location>
</feature>
<dbReference type="PANTHER" id="PTHR42932:SF1">
    <property type="entry name" value="GENERAL STRESS PROTEIN 20U"/>
    <property type="match status" value="1"/>
</dbReference>
<evidence type="ECO:0000256" key="2">
    <source>
        <dbReference type="RuleBase" id="RU003875"/>
    </source>
</evidence>
<name>A0A2V5KFG0_9BACL</name>
<dbReference type="InterPro" id="IPR008331">
    <property type="entry name" value="Ferritin_DPS_dom"/>
</dbReference>
<comment type="caution">
    <text evidence="4">The sequence shown here is derived from an EMBL/GenBank/DDBJ whole genome shotgun (WGS) entry which is preliminary data.</text>
</comment>
<dbReference type="Pfam" id="PF00210">
    <property type="entry name" value="Ferritin"/>
    <property type="match status" value="1"/>
</dbReference>
<dbReference type="CDD" id="cd01043">
    <property type="entry name" value="DPS"/>
    <property type="match status" value="1"/>
</dbReference>
<comment type="similarity">
    <text evidence="1 2">Belongs to the Dps family.</text>
</comment>
<keyword evidence="5" id="KW-1185">Reference proteome</keyword>
<protein>
    <submittedName>
        <fullName evidence="4">DNA starvation/stationary phase protection protein</fullName>
    </submittedName>
</protein>
<proteinExistence type="inferred from homology"/>
<evidence type="ECO:0000313" key="4">
    <source>
        <dbReference type="EMBL" id="PYI57184.1"/>
    </source>
</evidence>
<dbReference type="InterPro" id="IPR012347">
    <property type="entry name" value="Ferritin-like"/>
</dbReference>
<evidence type="ECO:0000259" key="3">
    <source>
        <dbReference type="Pfam" id="PF00210"/>
    </source>
</evidence>
<dbReference type="OrthoDB" id="9797023at2"/>
<dbReference type="PIRSF" id="PIRSF005900">
    <property type="entry name" value="Dps"/>
    <property type="match status" value="1"/>
</dbReference>
<sequence length="156" mass="17285">MTTTTKTKPGTTSKAVIEAVNKQIANLGVLYIKIHNYHWFVKGKHFIPLHQKFQELYELVGEQLDELAERLLAVQGAPIATMKEMLAIASVKEAAGHEGADDMVRTLAADFRTMIGELREGIELSEEAGDHTTADMLTGMQAELEKQAWMLDSSLD</sequence>
<dbReference type="Proteomes" id="UP000247476">
    <property type="component" value="Unassembled WGS sequence"/>
</dbReference>
<evidence type="ECO:0000256" key="1">
    <source>
        <dbReference type="ARBA" id="ARBA00009497"/>
    </source>
</evidence>
<dbReference type="GO" id="GO:0008199">
    <property type="term" value="F:ferric iron binding"/>
    <property type="evidence" value="ECO:0007669"/>
    <property type="project" value="InterPro"/>
</dbReference>
<dbReference type="SUPFAM" id="SSF47240">
    <property type="entry name" value="Ferritin-like"/>
    <property type="match status" value="1"/>
</dbReference>
<dbReference type="PRINTS" id="PR01346">
    <property type="entry name" value="HELNAPAPROT"/>
</dbReference>
<dbReference type="EMBL" id="QJVJ01000001">
    <property type="protein sequence ID" value="PYI57184.1"/>
    <property type="molecule type" value="Genomic_DNA"/>
</dbReference>
<evidence type="ECO:0000313" key="5">
    <source>
        <dbReference type="Proteomes" id="UP000247476"/>
    </source>
</evidence>
<dbReference type="Gene3D" id="1.20.1260.10">
    <property type="match status" value="1"/>
</dbReference>